<keyword evidence="2" id="KW-1185">Reference proteome</keyword>
<dbReference type="SUPFAM" id="SSF51182">
    <property type="entry name" value="RmlC-like cupins"/>
    <property type="match status" value="1"/>
</dbReference>
<name>A0ABW4LNP2_9BACI</name>
<comment type="caution">
    <text evidence="1">The sequence shown here is derived from an EMBL/GenBank/DDBJ whole genome shotgun (WGS) entry which is preliminary data.</text>
</comment>
<evidence type="ECO:0008006" key="3">
    <source>
        <dbReference type="Google" id="ProtNLM"/>
    </source>
</evidence>
<proteinExistence type="predicted"/>
<dbReference type="Proteomes" id="UP001597214">
    <property type="component" value="Unassembled WGS sequence"/>
</dbReference>
<evidence type="ECO:0000313" key="2">
    <source>
        <dbReference type="Proteomes" id="UP001597214"/>
    </source>
</evidence>
<organism evidence="1 2">
    <name type="scientific">Bacillus salitolerans</name>
    <dbReference type="NCBI Taxonomy" id="1437434"/>
    <lineage>
        <taxon>Bacteria</taxon>
        <taxon>Bacillati</taxon>
        <taxon>Bacillota</taxon>
        <taxon>Bacilli</taxon>
        <taxon>Bacillales</taxon>
        <taxon>Bacillaceae</taxon>
        <taxon>Bacillus</taxon>
    </lineage>
</organism>
<dbReference type="RefSeq" id="WP_377927955.1">
    <property type="nucleotide sequence ID" value="NZ_JBHUEM010000011.1"/>
</dbReference>
<gene>
    <name evidence="1" type="ORF">ACFSCX_09410</name>
</gene>
<dbReference type="EMBL" id="JBHUEM010000011">
    <property type="protein sequence ID" value="MFD1736784.1"/>
    <property type="molecule type" value="Genomic_DNA"/>
</dbReference>
<sequence length="143" mass="16627">MITHIKDHKNLYAIIIKNEFNEEGIHFVTPDDLSQQMAYMNHKKDKVIPPHYHNPVERQVIYTQEVLFIKKGILRVDIYNNENEYYESHLLRKGDTILLISGGHGFKVIEDLEMIEVKQGPFSGELDKTRFVGINDGDVKVCD</sequence>
<evidence type="ECO:0000313" key="1">
    <source>
        <dbReference type="EMBL" id="MFD1736784.1"/>
    </source>
</evidence>
<reference evidence="2" key="1">
    <citation type="journal article" date="2019" name="Int. J. Syst. Evol. Microbiol.">
        <title>The Global Catalogue of Microorganisms (GCM) 10K type strain sequencing project: providing services to taxonomists for standard genome sequencing and annotation.</title>
        <authorList>
            <consortium name="The Broad Institute Genomics Platform"/>
            <consortium name="The Broad Institute Genome Sequencing Center for Infectious Disease"/>
            <person name="Wu L."/>
            <person name="Ma J."/>
        </authorList>
    </citation>
    <scope>NUCLEOTIDE SEQUENCE [LARGE SCALE GENOMIC DNA]</scope>
    <source>
        <strain evidence="2">CCUG 49339</strain>
    </source>
</reference>
<protein>
    <recommendedName>
        <fullName evidence="3">Cupin domain-containing protein</fullName>
    </recommendedName>
</protein>
<dbReference type="InterPro" id="IPR011051">
    <property type="entry name" value="RmlC_Cupin_sf"/>
</dbReference>
<accession>A0ABW4LNP2</accession>